<accession>A0A173RIU4</accession>
<keyword evidence="1" id="KW-0472">Membrane</keyword>
<dbReference type="InterPro" id="IPR024414">
    <property type="entry name" value="Uncharacterised_PrgI"/>
</dbReference>
<sequence length="143" mass="16515">MLSVAVHKDIAEYQPKIIGKLTLRTLLCIVCAVGISLIVGLYLYFVLGFDPTDFEVLILAISMPFWAMGFWRPRGMKAETFAKYWIEYNFTRKNISHIPSFKLMGYVERNDERKAVKVYDKEQRKLSKQPGIEAYSPKSGRVL</sequence>
<dbReference type="EMBL" id="CYXO01000002">
    <property type="protein sequence ID" value="CUM77781.1"/>
    <property type="molecule type" value="Genomic_DNA"/>
</dbReference>
<keyword evidence="1" id="KW-0812">Transmembrane</keyword>
<evidence type="ECO:0000313" key="2">
    <source>
        <dbReference type="EMBL" id="CUM77781.1"/>
    </source>
</evidence>
<feature type="transmembrane region" description="Helical" evidence="1">
    <location>
        <begin position="21"/>
        <end position="44"/>
    </location>
</feature>
<dbReference type="RefSeq" id="WP_055213605.1">
    <property type="nucleotide sequence ID" value="NZ_CYXO01000002.1"/>
</dbReference>
<gene>
    <name evidence="2" type="ORF">ERS852573_00499</name>
</gene>
<dbReference type="AlphaFoldDB" id="A0A173RIU4"/>
<evidence type="ECO:0000313" key="3">
    <source>
        <dbReference type="Proteomes" id="UP000095597"/>
    </source>
</evidence>
<protein>
    <submittedName>
        <fullName evidence="2">PrgI family protein</fullName>
    </submittedName>
</protein>
<name>A0A173RIU4_9FIRM</name>
<feature type="transmembrane region" description="Helical" evidence="1">
    <location>
        <begin position="56"/>
        <end position="73"/>
    </location>
</feature>
<proteinExistence type="predicted"/>
<organism evidence="2 3">
    <name type="scientific">Dorea longicatena</name>
    <dbReference type="NCBI Taxonomy" id="88431"/>
    <lineage>
        <taxon>Bacteria</taxon>
        <taxon>Bacillati</taxon>
        <taxon>Bacillota</taxon>
        <taxon>Clostridia</taxon>
        <taxon>Lachnospirales</taxon>
        <taxon>Lachnospiraceae</taxon>
        <taxon>Dorea</taxon>
    </lineage>
</organism>
<dbReference type="Pfam" id="PF12666">
    <property type="entry name" value="PrgI"/>
    <property type="match status" value="1"/>
</dbReference>
<keyword evidence="1" id="KW-1133">Transmembrane helix</keyword>
<dbReference type="OrthoDB" id="2067810at2"/>
<evidence type="ECO:0000256" key="1">
    <source>
        <dbReference type="SAM" id="Phobius"/>
    </source>
</evidence>
<reference evidence="2 3" key="1">
    <citation type="submission" date="2015-09" db="EMBL/GenBank/DDBJ databases">
        <authorList>
            <consortium name="Pathogen Informatics"/>
        </authorList>
    </citation>
    <scope>NUCLEOTIDE SEQUENCE [LARGE SCALE GENOMIC DNA]</scope>
    <source>
        <strain evidence="2 3">2789STDY5834961</strain>
    </source>
</reference>
<dbReference type="Proteomes" id="UP000095597">
    <property type="component" value="Unassembled WGS sequence"/>
</dbReference>